<gene>
    <name evidence="1" type="ORF">STCU_07484</name>
</gene>
<dbReference type="OrthoDB" id="262399at2759"/>
<dbReference type="EMBL" id="ATMH01007484">
    <property type="protein sequence ID" value="EPY23756.1"/>
    <property type="molecule type" value="Genomic_DNA"/>
</dbReference>
<dbReference type="Proteomes" id="UP000015354">
    <property type="component" value="Unassembled WGS sequence"/>
</dbReference>
<comment type="caution">
    <text evidence="1">The sequence shown here is derived from an EMBL/GenBank/DDBJ whole genome shotgun (WGS) entry which is preliminary data.</text>
</comment>
<evidence type="ECO:0000313" key="2">
    <source>
        <dbReference type="Proteomes" id="UP000015354"/>
    </source>
</evidence>
<accession>S9V9U8</accession>
<sequence length="278" mass="31411">MKKINEVHKLLRTDALKNYVSDVLDAMQERAKKEKSPLLEKLAASMEVEYKRICKAFFVRARCFIVVRTSTNAIIGRVIVFPDQVSDDFGNNLDEHNERGLNALKVVRAKDTFETRVGSTLYIGHGQGATLAELCAAVADEPAIVFDPTFLSEVLLRTVLDDTLPEKFAMDERKEVPFPWNVLYYLHEGPLLHYLPVVPLALDVLKAQLAQRNPGNVTKEQQQLNTFRAKRTTFKASGVLPSSLSSRAEKSCRYHATMLSDIYTDSMTRIQPIKHPYA</sequence>
<organism evidence="1 2">
    <name type="scientific">Strigomonas culicis</name>
    <dbReference type="NCBI Taxonomy" id="28005"/>
    <lineage>
        <taxon>Eukaryota</taxon>
        <taxon>Discoba</taxon>
        <taxon>Euglenozoa</taxon>
        <taxon>Kinetoplastea</taxon>
        <taxon>Metakinetoplastina</taxon>
        <taxon>Trypanosomatida</taxon>
        <taxon>Trypanosomatidae</taxon>
        <taxon>Strigomonadinae</taxon>
        <taxon>Strigomonas</taxon>
    </lineage>
</organism>
<name>S9V9U8_9TRYP</name>
<keyword evidence="2" id="KW-1185">Reference proteome</keyword>
<evidence type="ECO:0000313" key="1">
    <source>
        <dbReference type="EMBL" id="EPY23756.1"/>
    </source>
</evidence>
<proteinExistence type="predicted"/>
<reference evidence="1 2" key="1">
    <citation type="journal article" date="2013" name="PLoS ONE">
        <title>Predicting the Proteins of Angomonas deanei, Strigomonas culicis and Their Respective Endosymbionts Reveals New Aspects of the Trypanosomatidae Family.</title>
        <authorList>
            <person name="Motta M.C."/>
            <person name="Martins A.C."/>
            <person name="de Souza S.S."/>
            <person name="Catta-Preta C.M."/>
            <person name="Silva R."/>
            <person name="Klein C.C."/>
            <person name="de Almeida L.G."/>
            <person name="de Lima Cunha O."/>
            <person name="Ciapina L.P."/>
            <person name="Brocchi M."/>
            <person name="Colabardini A.C."/>
            <person name="de Araujo Lima B."/>
            <person name="Machado C.R."/>
            <person name="de Almeida Soares C.M."/>
            <person name="Probst C.M."/>
            <person name="de Menezes C.B."/>
            <person name="Thompson C.E."/>
            <person name="Bartholomeu D.C."/>
            <person name="Gradia D.F."/>
            <person name="Pavoni D.P."/>
            <person name="Grisard E.C."/>
            <person name="Fantinatti-Garboggini F."/>
            <person name="Marchini F.K."/>
            <person name="Rodrigues-Luiz G.F."/>
            <person name="Wagner G."/>
            <person name="Goldman G.H."/>
            <person name="Fietto J.L."/>
            <person name="Elias M.C."/>
            <person name="Goldman M.H."/>
            <person name="Sagot M.F."/>
            <person name="Pereira M."/>
            <person name="Stoco P.H."/>
            <person name="de Mendonca-Neto R.P."/>
            <person name="Teixeira S.M."/>
            <person name="Maciel T.E."/>
            <person name="de Oliveira Mendes T.A."/>
            <person name="Urmenyi T.P."/>
            <person name="de Souza W."/>
            <person name="Schenkman S."/>
            <person name="de Vasconcelos A.T."/>
        </authorList>
    </citation>
    <scope>NUCLEOTIDE SEQUENCE [LARGE SCALE GENOMIC DNA]</scope>
</reference>
<protein>
    <submittedName>
        <fullName evidence="1">Uncharacterized protein</fullName>
    </submittedName>
</protein>
<dbReference type="AlphaFoldDB" id="S9V9U8"/>